<reference evidence="2" key="1">
    <citation type="submission" date="2019-02" db="EMBL/GenBank/DDBJ databases">
        <authorList>
            <person name="Bachy C."/>
            <person name="Yung C.-M."/>
            <person name="Roux S."/>
            <person name="Sullivan M.B."/>
            <person name="Worden A.Z."/>
        </authorList>
    </citation>
    <scope>NUCLEOTIDE SEQUENCE</scope>
    <source>
        <strain evidence="2">BII-V1</strain>
    </source>
</reference>
<dbReference type="InterPro" id="IPR013536">
    <property type="entry name" value="WLM_dom"/>
</dbReference>
<name>A0A7S6P1L3_9PHYC</name>
<proteinExistence type="predicted"/>
<dbReference type="Pfam" id="PF08325">
    <property type="entry name" value="WLM"/>
    <property type="match status" value="1"/>
</dbReference>
<organism evidence="2">
    <name type="scientific">Bathycoccus sp. RCC716 virus 1</name>
    <dbReference type="NCBI Taxonomy" id="2530038"/>
    <lineage>
        <taxon>Viruses</taxon>
        <taxon>Varidnaviria</taxon>
        <taxon>Bamfordvirae</taxon>
        <taxon>Nucleocytoviricota</taxon>
        <taxon>Megaviricetes</taxon>
        <taxon>Algavirales</taxon>
        <taxon>Phycodnaviridae</taxon>
        <taxon>Prasinovirus</taxon>
    </lineage>
</organism>
<accession>A0A7S6P1L3</accession>
<dbReference type="Gene3D" id="3.30.2010.10">
    <property type="entry name" value="Metalloproteases ('zincins'), catalytic domain"/>
    <property type="match status" value="1"/>
</dbReference>
<evidence type="ECO:0000259" key="1">
    <source>
        <dbReference type="Pfam" id="PF08325"/>
    </source>
</evidence>
<protein>
    <recommendedName>
        <fullName evidence="1">WLM domain-containing protein</fullName>
    </recommendedName>
</protein>
<evidence type="ECO:0000313" key="2">
    <source>
        <dbReference type="EMBL" id="QOR60121.1"/>
    </source>
</evidence>
<feature type="domain" description="WLM" evidence="1">
    <location>
        <begin position="65"/>
        <end position="124"/>
    </location>
</feature>
<dbReference type="EMBL" id="MK522034">
    <property type="protein sequence ID" value="QOR60121.1"/>
    <property type="molecule type" value="Genomic_DNA"/>
</dbReference>
<sequence length="142" mass="16733">MILILFLLIINVLLFINTNEPQELTETREKYRTLREHLKETNNHEFKMLYKEIPITAHKRLNGSIGYNVSKGSDIGLCIDGEPNEIFHVLLHELAHCTVDEYTHSKEFWENFDKLRTMCVSLGIYQEIPQRTEFCGKHIQDK</sequence>